<dbReference type="STRING" id="235279.HH_0287"/>
<dbReference type="HOGENOM" id="CLU_1914152_0_0_7"/>
<keyword evidence="2" id="KW-0812">Transmembrane</keyword>
<sequence length="132" mass="15729">MQIDYIIAEHWQKELQKHFSPEASQAIVNLECKAIDEEHFKKIFEEKQEYLIATIISKMHSIFATKEDLDNAIQILRLELKQEIADVRQDITKLEGKFEILRREVRYYAIGIIVLMFLLQPKVFDFITNIFK</sequence>
<evidence type="ECO:0000256" key="1">
    <source>
        <dbReference type="SAM" id="Coils"/>
    </source>
</evidence>
<keyword evidence="1" id="KW-0175">Coiled coil</keyword>
<dbReference type="Proteomes" id="UP000002495">
    <property type="component" value="Chromosome"/>
</dbReference>
<organism evidence="3 4">
    <name type="scientific">Helicobacter hepaticus (strain ATCC 51449 / 3B1)</name>
    <dbReference type="NCBI Taxonomy" id="235279"/>
    <lineage>
        <taxon>Bacteria</taxon>
        <taxon>Pseudomonadati</taxon>
        <taxon>Campylobacterota</taxon>
        <taxon>Epsilonproteobacteria</taxon>
        <taxon>Campylobacterales</taxon>
        <taxon>Helicobacteraceae</taxon>
        <taxon>Helicobacter</taxon>
    </lineage>
</organism>
<gene>
    <name evidence="3" type="ordered locus">HH_0287</name>
</gene>
<dbReference type="RefSeq" id="WP_011115131.1">
    <property type="nucleotide sequence ID" value="NC_004917.1"/>
</dbReference>
<dbReference type="KEGG" id="hhe:HH_0287"/>
<reference evidence="3 4" key="1">
    <citation type="journal article" date="2003" name="Proc. Natl. Acad. Sci. U.S.A.">
        <title>The complete genome sequence of the carcinogenic bacterium Helicobacter hepaticus.</title>
        <authorList>
            <person name="Suerbaum S."/>
            <person name="Josenhans C."/>
            <person name="Sterzenbach T."/>
            <person name="Drescher B."/>
            <person name="Brandt P."/>
            <person name="Bell M."/>
            <person name="Droege M."/>
            <person name="Fartmann B."/>
            <person name="Fischer H.-P."/>
            <person name="Ge Z."/>
            <person name="Hoerster A."/>
            <person name="Holland R."/>
            <person name="Klein K."/>
            <person name="Koenig J."/>
            <person name="Macko L."/>
            <person name="Mendz G.L."/>
            <person name="Nyakatura G."/>
            <person name="Schauer D.B."/>
            <person name="Shen Z."/>
            <person name="Weber J."/>
            <person name="Frosch M."/>
            <person name="Fox J.G."/>
        </authorList>
    </citation>
    <scope>NUCLEOTIDE SEQUENCE [LARGE SCALE GENOMIC DNA]</scope>
    <source>
        <strain evidence="4">ATCC 51449 / 3B1</strain>
    </source>
</reference>
<evidence type="ECO:0000313" key="3">
    <source>
        <dbReference type="EMBL" id="AAP76884.1"/>
    </source>
</evidence>
<dbReference type="AlphaFoldDB" id="Q7VJF6"/>
<keyword evidence="2" id="KW-0472">Membrane</keyword>
<evidence type="ECO:0000313" key="4">
    <source>
        <dbReference type="Proteomes" id="UP000002495"/>
    </source>
</evidence>
<feature type="transmembrane region" description="Helical" evidence="2">
    <location>
        <begin position="107"/>
        <end position="124"/>
    </location>
</feature>
<keyword evidence="4" id="KW-1185">Reference proteome</keyword>
<dbReference type="OrthoDB" id="5328585at2"/>
<name>Q7VJF6_HELHP</name>
<protein>
    <submittedName>
        <fullName evidence="3">Uncharacterized protein</fullName>
    </submittedName>
</protein>
<keyword evidence="2" id="KW-1133">Transmembrane helix</keyword>
<evidence type="ECO:0000256" key="2">
    <source>
        <dbReference type="SAM" id="Phobius"/>
    </source>
</evidence>
<proteinExistence type="predicted"/>
<dbReference type="EMBL" id="AE017125">
    <property type="protein sequence ID" value="AAP76884.1"/>
    <property type="molecule type" value="Genomic_DNA"/>
</dbReference>
<feature type="coiled-coil region" evidence="1">
    <location>
        <begin position="66"/>
        <end position="104"/>
    </location>
</feature>
<accession>Q7VJF6</accession>